<organism evidence="2">
    <name type="scientific">Triticum aestivum</name>
    <name type="common">Wheat</name>
    <dbReference type="NCBI Taxonomy" id="4565"/>
    <lineage>
        <taxon>Eukaryota</taxon>
        <taxon>Viridiplantae</taxon>
        <taxon>Streptophyta</taxon>
        <taxon>Embryophyta</taxon>
        <taxon>Tracheophyta</taxon>
        <taxon>Spermatophyta</taxon>
        <taxon>Magnoliopsida</taxon>
        <taxon>Liliopsida</taxon>
        <taxon>Poales</taxon>
        <taxon>Poaceae</taxon>
        <taxon>BOP clade</taxon>
        <taxon>Pooideae</taxon>
        <taxon>Triticodae</taxon>
        <taxon>Triticeae</taxon>
        <taxon>Triticinae</taxon>
        <taxon>Triticum</taxon>
    </lineage>
</organism>
<dbReference type="Gramene" id="TraesLDM7A03G04010810.1">
    <property type="protein sequence ID" value="TraesLDM7A03G04010810.1.CDS1"/>
    <property type="gene ID" value="TraesLDM7A03G04010810"/>
</dbReference>
<dbReference type="Gramene" id="TraesWEE_scaffold_025402_01G000200.1">
    <property type="protein sequence ID" value="TraesWEE_scaffold_025402_01G000200.1"/>
    <property type="gene ID" value="TraesWEE_scaffold_025402_01G000200"/>
</dbReference>
<dbReference type="OrthoDB" id="681936at2759"/>
<name>A0A3B6RM83_WHEAT</name>
<dbReference type="Gramene" id="TraesCS7A03G1183000.1">
    <property type="protein sequence ID" value="TraesCS7A03G1183000.1.CDS1"/>
    <property type="gene ID" value="TraesCS7A03G1183000"/>
</dbReference>
<dbReference type="Gramene" id="TraesCAD_scaffold_029656_01G000200.1">
    <property type="protein sequence ID" value="TraesCAD_scaffold_029656_01G000200.1"/>
    <property type="gene ID" value="TraesCAD_scaffold_029656_01G000200"/>
</dbReference>
<dbReference type="Gramene" id="TraesMAC7A03G04005460.1">
    <property type="protein sequence ID" value="TraesMAC7A03G04005460.1.CDS1"/>
    <property type="gene ID" value="TraesMAC7A03G04005460"/>
</dbReference>
<proteinExistence type="predicted"/>
<dbReference type="Gramene" id="TraesNOR7A03G04050920.1">
    <property type="protein sequence ID" value="TraesNOR7A03G04050920.1.CDS1"/>
    <property type="gene ID" value="TraesNOR7A03G04050920"/>
</dbReference>
<feature type="compositionally biased region" description="Basic and acidic residues" evidence="1">
    <location>
        <begin position="31"/>
        <end position="45"/>
    </location>
</feature>
<feature type="region of interest" description="Disordered" evidence="1">
    <location>
        <begin position="28"/>
        <end position="86"/>
    </location>
</feature>
<dbReference type="Proteomes" id="UP000019116">
    <property type="component" value="Chromosome 7A"/>
</dbReference>
<dbReference type="EnsemblPlants" id="TraesCS7A02G488300.1">
    <property type="protein sequence ID" value="TraesCS7A02G488300.1.cds1"/>
    <property type="gene ID" value="TraesCS7A02G488300"/>
</dbReference>
<dbReference type="Gramene" id="TraesCS7A02G488300.1">
    <property type="protein sequence ID" value="TraesCS7A02G488300.1.cds1"/>
    <property type="gene ID" value="TraesCS7A02G488300"/>
</dbReference>
<evidence type="ECO:0000256" key="1">
    <source>
        <dbReference type="SAM" id="MobiDB-lite"/>
    </source>
</evidence>
<reference evidence="2" key="1">
    <citation type="submission" date="2018-08" db="EMBL/GenBank/DDBJ databases">
        <authorList>
            <person name="Rossello M."/>
        </authorList>
    </citation>
    <scope>NUCLEOTIDE SEQUENCE [LARGE SCALE GENOMIC DNA]</scope>
    <source>
        <strain evidence="2">cv. Chinese Spring</strain>
    </source>
</reference>
<sequence>MDPGHGPPCSSLHPLYDGEDEAIALASPMSSRHEVQDPPHPDRAAVSRHHHVNPAASSAIDNIHTDDHAPPTPPPLPPSLGYMEDV</sequence>
<dbReference type="Gramene" id="TraesCLE_scaffold_044393_01G000200.1">
    <property type="protein sequence ID" value="TraesCLE_scaffold_044393_01G000200.1"/>
    <property type="gene ID" value="TraesCLE_scaffold_044393_01G000200"/>
</dbReference>
<evidence type="ECO:0000313" key="3">
    <source>
        <dbReference type="Proteomes" id="UP000019116"/>
    </source>
</evidence>
<dbReference type="Gramene" id="TraesSTA7A03G04003190.1">
    <property type="protein sequence ID" value="TraesSTA7A03G04003190.1.CDS1"/>
    <property type="gene ID" value="TraesSTA7A03G04003190"/>
</dbReference>
<dbReference type="OMA" id="YMEVISF"/>
<dbReference type="Gramene" id="TraesARI7A03G03982020.1">
    <property type="protein sequence ID" value="TraesARI7A03G03982020.1.CDS1"/>
    <property type="gene ID" value="TraesARI7A03G03982020"/>
</dbReference>
<accession>A0A3B6RM83</accession>
<keyword evidence="3" id="KW-1185">Reference proteome</keyword>
<dbReference type="Gramene" id="TraesROB_scaffold_026437_01G000200.1">
    <property type="protein sequence ID" value="TraesROB_scaffold_026437_01G000200.1"/>
    <property type="gene ID" value="TraesROB_scaffold_026437_01G000200"/>
</dbReference>
<evidence type="ECO:0000313" key="2">
    <source>
        <dbReference type="EnsemblPlants" id="TraesCS7A02G488300.1.cds1"/>
    </source>
</evidence>
<reference evidence="2" key="2">
    <citation type="submission" date="2018-10" db="UniProtKB">
        <authorList>
            <consortium name="EnsemblPlants"/>
        </authorList>
    </citation>
    <scope>IDENTIFICATION</scope>
</reference>
<protein>
    <submittedName>
        <fullName evidence="2">Uncharacterized protein</fullName>
    </submittedName>
</protein>
<dbReference type="AlphaFoldDB" id="A0A3B6RM83"/>
<dbReference type="Gramene" id="TraesLAC7A03G03961430.1">
    <property type="protein sequence ID" value="TraesLAC7A03G03961430.1.CDS1"/>
    <property type="gene ID" value="TraesLAC7A03G03961430"/>
</dbReference>